<gene>
    <name evidence="1" type="ORF">RND71_027874</name>
</gene>
<evidence type="ECO:0000313" key="1">
    <source>
        <dbReference type="EMBL" id="KAK4352356.1"/>
    </source>
</evidence>
<keyword evidence="2" id="KW-1185">Reference proteome</keyword>
<proteinExistence type="predicted"/>
<accession>A0AAE1RJT1</accession>
<dbReference type="AlphaFoldDB" id="A0AAE1RJT1"/>
<dbReference type="EMBL" id="JAVYJV010000015">
    <property type="protein sequence ID" value="KAK4352356.1"/>
    <property type="molecule type" value="Genomic_DNA"/>
</dbReference>
<evidence type="ECO:0000313" key="2">
    <source>
        <dbReference type="Proteomes" id="UP001291623"/>
    </source>
</evidence>
<sequence length="165" mass="16551">MRFFLLIYKQKRAIANARKKRPSIDTPIAIIVVCFPPPPDGGATSVLLFDGGGGKVLEGIVGVGSGVNAEGGGLEDGVPGEEIGDCEAFDGEGGIFELFGGGLGVCHGERGLLEVFGGELGICGGEIGLWEVFGGELGVCGGGRGPGGEDGGGGGCGWGRDRSRI</sequence>
<protein>
    <submittedName>
        <fullName evidence="1">Uncharacterized protein</fullName>
    </submittedName>
</protein>
<name>A0AAE1RJT1_9SOLA</name>
<organism evidence="1 2">
    <name type="scientific">Anisodus tanguticus</name>
    <dbReference type="NCBI Taxonomy" id="243964"/>
    <lineage>
        <taxon>Eukaryota</taxon>
        <taxon>Viridiplantae</taxon>
        <taxon>Streptophyta</taxon>
        <taxon>Embryophyta</taxon>
        <taxon>Tracheophyta</taxon>
        <taxon>Spermatophyta</taxon>
        <taxon>Magnoliopsida</taxon>
        <taxon>eudicotyledons</taxon>
        <taxon>Gunneridae</taxon>
        <taxon>Pentapetalae</taxon>
        <taxon>asterids</taxon>
        <taxon>lamiids</taxon>
        <taxon>Solanales</taxon>
        <taxon>Solanaceae</taxon>
        <taxon>Solanoideae</taxon>
        <taxon>Hyoscyameae</taxon>
        <taxon>Anisodus</taxon>
    </lineage>
</organism>
<reference evidence="1" key="1">
    <citation type="submission" date="2023-12" db="EMBL/GenBank/DDBJ databases">
        <title>Genome assembly of Anisodus tanguticus.</title>
        <authorList>
            <person name="Wang Y.-J."/>
        </authorList>
    </citation>
    <scope>NUCLEOTIDE SEQUENCE</scope>
    <source>
        <strain evidence="1">KB-2021</strain>
        <tissue evidence="1">Leaf</tissue>
    </source>
</reference>
<dbReference type="Proteomes" id="UP001291623">
    <property type="component" value="Unassembled WGS sequence"/>
</dbReference>
<comment type="caution">
    <text evidence="1">The sequence shown here is derived from an EMBL/GenBank/DDBJ whole genome shotgun (WGS) entry which is preliminary data.</text>
</comment>